<dbReference type="EMBL" id="CAJNNW010033290">
    <property type="protein sequence ID" value="CAE8718025.1"/>
    <property type="molecule type" value="Genomic_DNA"/>
</dbReference>
<gene>
    <name evidence="2" type="ORF">PGLA2088_LOCUS39843</name>
</gene>
<feature type="compositionally biased region" description="Acidic residues" evidence="1">
    <location>
        <begin position="44"/>
        <end position="58"/>
    </location>
</feature>
<dbReference type="Proteomes" id="UP000626109">
    <property type="component" value="Unassembled WGS sequence"/>
</dbReference>
<feature type="region of interest" description="Disordered" evidence="1">
    <location>
        <begin position="327"/>
        <end position="351"/>
    </location>
</feature>
<accession>A0A813L2J7</accession>
<evidence type="ECO:0000313" key="3">
    <source>
        <dbReference type="Proteomes" id="UP000626109"/>
    </source>
</evidence>
<dbReference type="AlphaFoldDB" id="A0A813L2J7"/>
<feature type="compositionally biased region" description="Basic and acidic residues" evidence="1">
    <location>
        <begin position="17"/>
        <end position="33"/>
    </location>
</feature>
<sequence>GHSGKCTESFFQDQVSEELKSQRATPEERKRLEQVVSSLANLDEPTEEETAQDKEEDNEERLELLAALAESGELRLDDLSEEEVRCFHSELKRGELGRALGAWEPWWQTTAIVDLSSLGDDAADEGDRAVHCSPPPHLCCGGEGDSRQVHPSVALTVIEALYAYVHTLRAFNGDWKWDPLQAAVHMLHLGRGICAHRVYASATEALRAAMSAAAALPGANFGAGLDSLCLGDVATLLRRGVGSCARGLREAAEIVELAADAAEAKAEAARMQKDELSKPGSDAKGPAGRMRRGAKKLEFLAAYAWHHEEALGAKLADEASALQQVLEKSKTAAQDAKSRRETGGVVLPERT</sequence>
<comment type="caution">
    <text evidence="2">The sequence shown here is derived from an EMBL/GenBank/DDBJ whole genome shotgun (WGS) entry which is preliminary data.</text>
</comment>
<dbReference type="InterPro" id="IPR039646">
    <property type="entry name" value="ZNHIT2"/>
</dbReference>
<reference evidence="2" key="1">
    <citation type="submission" date="2021-02" db="EMBL/GenBank/DDBJ databases">
        <authorList>
            <person name="Dougan E. K."/>
            <person name="Rhodes N."/>
            <person name="Thang M."/>
            <person name="Chan C."/>
        </authorList>
    </citation>
    <scope>NUCLEOTIDE SEQUENCE</scope>
</reference>
<feature type="non-terminal residue" evidence="2">
    <location>
        <position position="351"/>
    </location>
</feature>
<evidence type="ECO:0000256" key="1">
    <source>
        <dbReference type="SAM" id="MobiDB-lite"/>
    </source>
</evidence>
<protein>
    <submittedName>
        <fullName evidence="2">Uncharacterized protein</fullName>
    </submittedName>
</protein>
<feature type="region of interest" description="Disordered" evidence="1">
    <location>
        <begin position="269"/>
        <end position="290"/>
    </location>
</feature>
<proteinExistence type="predicted"/>
<feature type="region of interest" description="Disordered" evidence="1">
    <location>
        <begin position="17"/>
        <end position="58"/>
    </location>
</feature>
<dbReference type="PANTHER" id="PTHR15555">
    <property type="entry name" value="ZINC FINGER HIT DOMAIN CONTAINING PROTEIN 2 PROTEIN FON -RELATED"/>
    <property type="match status" value="1"/>
</dbReference>
<organism evidence="2 3">
    <name type="scientific">Polarella glacialis</name>
    <name type="common">Dinoflagellate</name>
    <dbReference type="NCBI Taxonomy" id="89957"/>
    <lineage>
        <taxon>Eukaryota</taxon>
        <taxon>Sar</taxon>
        <taxon>Alveolata</taxon>
        <taxon>Dinophyceae</taxon>
        <taxon>Suessiales</taxon>
        <taxon>Suessiaceae</taxon>
        <taxon>Polarella</taxon>
    </lineage>
</organism>
<name>A0A813L2J7_POLGL</name>
<evidence type="ECO:0000313" key="2">
    <source>
        <dbReference type="EMBL" id="CAE8718025.1"/>
    </source>
</evidence>
<dbReference type="PANTHER" id="PTHR15555:SF0">
    <property type="entry name" value="ZINC FINGER HIT DOMAIN-CONTAINING PROTEIN 2"/>
    <property type="match status" value="1"/>
</dbReference>